<name>A0A7J4MY03_METTF</name>
<proteinExistence type="predicted"/>
<accession>A0A7J4MY03</accession>
<dbReference type="Pfam" id="PF01629">
    <property type="entry name" value="DUF22"/>
    <property type="match status" value="1"/>
</dbReference>
<organism evidence="2 3">
    <name type="scientific">Methanothermobacter thermautotrophicus</name>
    <name type="common">Methanobacterium thermoformicicum</name>
    <dbReference type="NCBI Taxonomy" id="145262"/>
    <lineage>
        <taxon>Archaea</taxon>
        <taxon>Methanobacteriati</taxon>
        <taxon>Methanobacteriota</taxon>
        <taxon>Methanomada group</taxon>
        <taxon>Methanobacteria</taxon>
        <taxon>Methanobacteriales</taxon>
        <taxon>Methanobacteriaceae</taxon>
        <taxon>Methanothermobacter</taxon>
    </lineage>
</organism>
<feature type="domain" description="DUF22" evidence="1">
    <location>
        <begin position="7"/>
        <end position="108"/>
    </location>
</feature>
<dbReference type="InterPro" id="IPR002572">
    <property type="entry name" value="DUF22"/>
</dbReference>
<dbReference type="AlphaFoldDB" id="A0A7J4MY03"/>
<gene>
    <name evidence="2" type="ORF">HA285_07825</name>
</gene>
<evidence type="ECO:0000259" key="1">
    <source>
        <dbReference type="Pfam" id="PF01629"/>
    </source>
</evidence>
<reference evidence="3" key="1">
    <citation type="journal article" date="2020" name="bioRxiv">
        <title>A rank-normalized archaeal taxonomy based on genome phylogeny resolves widespread incomplete and uneven classifications.</title>
        <authorList>
            <person name="Rinke C."/>
            <person name="Chuvochina M."/>
            <person name="Mussig A.J."/>
            <person name="Chaumeil P.-A."/>
            <person name="Waite D.W."/>
            <person name="Whitman W.B."/>
            <person name="Parks D.H."/>
            <person name="Hugenholtz P."/>
        </authorList>
    </citation>
    <scope>NUCLEOTIDE SEQUENCE [LARGE SCALE GENOMIC DNA]</scope>
</reference>
<dbReference type="EMBL" id="DUHT01000087">
    <property type="protein sequence ID" value="HIH65483.1"/>
    <property type="molecule type" value="Genomic_DNA"/>
</dbReference>
<protein>
    <submittedName>
        <fullName evidence="2">DUF22 domain-containing protein</fullName>
    </submittedName>
</protein>
<comment type="caution">
    <text evidence="2">The sequence shown here is derived from an EMBL/GenBank/DDBJ whole genome shotgun (WGS) entry which is preliminary data.</text>
</comment>
<evidence type="ECO:0000313" key="2">
    <source>
        <dbReference type="EMBL" id="HIH65483.1"/>
    </source>
</evidence>
<evidence type="ECO:0000313" key="3">
    <source>
        <dbReference type="Proteomes" id="UP000538031"/>
    </source>
</evidence>
<dbReference type="OMA" id="LLICPYG"/>
<dbReference type="Proteomes" id="UP000538031">
    <property type="component" value="Unassembled WGS sequence"/>
</dbReference>
<sequence>MMVRILTRLGQVREAEEKYRRELVDFRMGEVYGNLRAIIADEDVEVRAGEAKPVKIKEVSIPANHIVFMCAYATNPLGHPIAAGEETPLPISMDRKADHATFVAAADGKISRNDLLGVLIILPVELTH</sequence>